<evidence type="ECO:0000313" key="2">
    <source>
        <dbReference type="Proteomes" id="UP000299102"/>
    </source>
</evidence>
<sequence length="151" mass="17305">MTYGAVDKGKKSSSAMKNVVVVKKGELSLGTRNRNKENYVRSTQSSGTKLSVSRGASAIRKLCTRWIPHNLIESLKRRLVNWCREMMQKFAGGNSNTVYYMWFTDAEEAVAARGKTVEATSEFEFEWAKCFSQCFHRMQRGFELKGCYFKK</sequence>
<keyword evidence="2" id="KW-1185">Reference proteome</keyword>
<organism evidence="1 2">
    <name type="scientific">Eumeta variegata</name>
    <name type="common">Bagworm moth</name>
    <name type="synonym">Eumeta japonica</name>
    <dbReference type="NCBI Taxonomy" id="151549"/>
    <lineage>
        <taxon>Eukaryota</taxon>
        <taxon>Metazoa</taxon>
        <taxon>Ecdysozoa</taxon>
        <taxon>Arthropoda</taxon>
        <taxon>Hexapoda</taxon>
        <taxon>Insecta</taxon>
        <taxon>Pterygota</taxon>
        <taxon>Neoptera</taxon>
        <taxon>Endopterygota</taxon>
        <taxon>Lepidoptera</taxon>
        <taxon>Glossata</taxon>
        <taxon>Ditrysia</taxon>
        <taxon>Tineoidea</taxon>
        <taxon>Psychidae</taxon>
        <taxon>Oiketicinae</taxon>
        <taxon>Eumeta</taxon>
    </lineage>
</organism>
<dbReference type="OrthoDB" id="10017160at2759"/>
<protein>
    <submittedName>
        <fullName evidence="1">Uncharacterized protein</fullName>
    </submittedName>
</protein>
<reference evidence="1 2" key="1">
    <citation type="journal article" date="2019" name="Commun. Biol.">
        <title>The bagworm genome reveals a unique fibroin gene that provides high tensile strength.</title>
        <authorList>
            <person name="Kono N."/>
            <person name="Nakamura H."/>
            <person name="Ohtoshi R."/>
            <person name="Tomita M."/>
            <person name="Numata K."/>
            <person name="Arakawa K."/>
        </authorList>
    </citation>
    <scope>NUCLEOTIDE SEQUENCE [LARGE SCALE GENOMIC DNA]</scope>
</reference>
<comment type="caution">
    <text evidence="1">The sequence shown here is derived from an EMBL/GenBank/DDBJ whole genome shotgun (WGS) entry which is preliminary data.</text>
</comment>
<dbReference type="EMBL" id="BGZK01001286">
    <property type="protein sequence ID" value="GBP76308.1"/>
    <property type="molecule type" value="Genomic_DNA"/>
</dbReference>
<evidence type="ECO:0000313" key="1">
    <source>
        <dbReference type="EMBL" id="GBP76308.1"/>
    </source>
</evidence>
<dbReference type="Proteomes" id="UP000299102">
    <property type="component" value="Unassembled WGS sequence"/>
</dbReference>
<accession>A0A4C1YJK0</accession>
<dbReference type="AlphaFoldDB" id="A0A4C1YJK0"/>
<name>A0A4C1YJK0_EUMVA</name>
<proteinExistence type="predicted"/>
<gene>
    <name evidence="1" type="ORF">EVAR_59252_1</name>
</gene>